<dbReference type="Proteomes" id="UP001595615">
    <property type="component" value="Unassembled WGS sequence"/>
</dbReference>
<dbReference type="InterPro" id="IPR029063">
    <property type="entry name" value="SAM-dependent_MTases_sf"/>
</dbReference>
<dbReference type="EMBL" id="JBHRXV010000011">
    <property type="protein sequence ID" value="MFC3713735.1"/>
    <property type="molecule type" value="Genomic_DNA"/>
</dbReference>
<sequence>MGSHFDSLTPQRVSALRKQDPAVAAIDQLTRDGRRISFDWLRQTFGAQNGTQHQLDRGRAILPSKECLDQYLYSHGLMIQSQWEKTCSAMPLGKEPFRFIDYGCGQGLAGILLFDHYGAAFRQAVKQVVLVEPSEVALIRAEAVYRSLIPAAPIFCVGKPFQKLAAKHLQPDSEVRTVHVFSNVMDITGFDQVALLRTGLTEGKHTVIVISHDRDHDGGSARIEKLRSSIAGTWNGLAATVRKSKVVRFECDNPSRSKAIRWFLKVDIARVESV</sequence>
<organism evidence="1 2">
    <name type="scientific">Sphingoaurantiacus capsulatus</name>
    <dbReference type="NCBI Taxonomy" id="1771310"/>
    <lineage>
        <taxon>Bacteria</taxon>
        <taxon>Pseudomonadati</taxon>
        <taxon>Pseudomonadota</taxon>
        <taxon>Alphaproteobacteria</taxon>
        <taxon>Sphingomonadales</taxon>
        <taxon>Sphingosinicellaceae</taxon>
        <taxon>Sphingoaurantiacus</taxon>
    </lineage>
</organism>
<evidence type="ECO:0000313" key="2">
    <source>
        <dbReference type="Proteomes" id="UP001595615"/>
    </source>
</evidence>
<proteinExistence type="predicted"/>
<evidence type="ECO:0000313" key="1">
    <source>
        <dbReference type="EMBL" id="MFC3713735.1"/>
    </source>
</evidence>
<dbReference type="RefSeq" id="WP_380862520.1">
    <property type="nucleotide sequence ID" value="NZ_JBHRXV010000011.1"/>
</dbReference>
<keyword evidence="2" id="KW-1185">Reference proteome</keyword>
<accession>A0ABV7XE43</accession>
<name>A0ABV7XE43_9SPHN</name>
<reference evidence="2" key="1">
    <citation type="journal article" date="2019" name="Int. J. Syst. Evol. Microbiol.">
        <title>The Global Catalogue of Microorganisms (GCM) 10K type strain sequencing project: providing services to taxonomists for standard genome sequencing and annotation.</title>
        <authorList>
            <consortium name="The Broad Institute Genomics Platform"/>
            <consortium name="The Broad Institute Genome Sequencing Center for Infectious Disease"/>
            <person name="Wu L."/>
            <person name="Ma J."/>
        </authorList>
    </citation>
    <scope>NUCLEOTIDE SEQUENCE [LARGE SCALE GENOMIC DNA]</scope>
    <source>
        <strain evidence="2">KCTC 42644</strain>
    </source>
</reference>
<evidence type="ECO:0008006" key="3">
    <source>
        <dbReference type="Google" id="ProtNLM"/>
    </source>
</evidence>
<protein>
    <recommendedName>
        <fullName evidence="3">Methyltransferase</fullName>
    </recommendedName>
</protein>
<gene>
    <name evidence="1" type="ORF">ACFOMD_14255</name>
</gene>
<comment type="caution">
    <text evidence="1">The sequence shown here is derived from an EMBL/GenBank/DDBJ whole genome shotgun (WGS) entry which is preliminary data.</text>
</comment>
<dbReference type="SUPFAM" id="SSF53335">
    <property type="entry name" value="S-adenosyl-L-methionine-dependent methyltransferases"/>
    <property type="match status" value="1"/>
</dbReference>